<dbReference type="EMBL" id="JADBDY010000001">
    <property type="protein sequence ID" value="MBE1457977.1"/>
    <property type="molecule type" value="Genomic_DNA"/>
</dbReference>
<sequence length="106" mass="11784">MNHPRSRLDEVIHSPVRFSIVAALASAHQIEFRVLRDTVEVSDSALSKQIATLEEAGYVVVHKFRVGRRTRTSLLLSTEGRKAFEQHVRALRDIASGVDLPPSAPD</sequence>
<evidence type="ECO:0000313" key="3">
    <source>
        <dbReference type="Proteomes" id="UP000598217"/>
    </source>
</evidence>
<dbReference type="PANTHER" id="PTHR37318">
    <property type="entry name" value="BSL7504 PROTEIN"/>
    <property type="match status" value="1"/>
</dbReference>
<evidence type="ECO:0000313" key="2">
    <source>
        <dbReference type="EMBL" id="MBE1457977.1"/>
    </source>
</evidence>
<gene>
    <name evidence="2" type="ORF">H4W79_002191</name>
</gene>
<dbReference type="PANTHER" id="PTHR37318:SF1">
    <property type="entry name" value="BSL7504 PROTEIN"/>
    <property type="match status" value="1"/>
</dbReference>
<comment type="caution">
    <text evidence="2">The sequence shown here is derived from an EMBL/GenBank/DDBJ whole genome shotgun (WGS) entry which is preliminary data.</text>
</comment>
<dbReference type="Proteomes" id="UP000598217">
    <property type="component" value="Unassembled WGS sequence"/>
</dbReference>
<organism evidence="2 3">
    <name type="scientific">Nocardiopsis terrae</name>
    <dbReference type="NCBI Taxonomy" id="372655"/>
    <lineage>
        <taxon>Bacteria</taxon>
        <taxon>Bacillati</taxon>
        <taxon>Actinomycetota</taxon>
        <taxon>Actinomycetes</taxon>
        <taxon>Streptosporangiales</taxon>
        <taxon>Nocardiopsidaceae</taxon>
        <taxon>Nocardiopsis</taxon>
    </lineage>
</organism>
<evidence type="ECO:0000259" key="1">
    <source>
        <dbReference type="Pfam" id="PF13601"/>
    </source>
</evidence>
<dbReference type="RefSeq" id="WP_191270658.1">
    <property type="nucleotide sequence ID" value="NZ_BMXJ01000004.1"/>
</dbReference>
<proteinExistence type="predicted"/>
<dbReference type="SUPFAM" id="SSF46785">
    <property type="entry name" value="Winged helix' DNA-binding domain"/>
    <property type="match status" value="1"/>
</dbReference>
<dbReference type="Pfam" id="PF13601">
    <property type="entry name" value="HTH_34"/>
    <property type="match status" value="1"/>
</dbReference>
<dbReference type="GO" id="GO:0003677">
    <property type="term" value="F:DNA binding"/>
    <property type="evidence" value="ECO:0007669"/>
    <property type="project" value="UniProtKB-KW"/>
</dbReference>
<dbReference type="Gene3D" id="1.10.10.10">
    <property type="entry name" value="Winged helix-like DNA-binding domain superfamily/Winged helix DNA-binding domain"/>
    <property type="match status" value="1"/>
</dbReference>
<keyword evidence="2" id="KW-0238">DNA-binding</keyword>
<protein>
    <submittedName>
        <fullName evidence="2">DNA-binding MarR family transcriptional regulator</fullName>
    </submittedName>
</protein>
<dbReference type="InterPro" id="IPR036390">
    <property type="entry name" value="WH_DNA-bd_sf"/>
</dbReference>
<dbReference type="InterPro" id="IPR027395">
    <property type="entry name" value="WH_DNA-bd_dom"/>
</dbReference>
<feature type="domain" description="Winged helix DNA-binding" evidence="1">
    <location>
        <begin position="16"/>
        <end position="94"/>
    </location>
</feature>
<keyword evidence="3" id="KW-1185">Reference proteome</keyword>
<reference evidence="2 3" key="1">
    <citation type="submission" date="2020-10" db="EMBL/GenBank/DDBJ databases">
        <title>Sequencing the genomes of 1000 actinobacteria strains.</title>
        <authorList>
            <person name="Klenk H.-P."/>
        </authorList>
    </citation>
    <scope>NUCLEOTIDE SEQUENCE [LARGE SCALE GENOMIC DNA]</scope>
    <source>
        <strain evidence="2 3">DSM 45157</strain>
    </source>
</reference>
<accession>A0ABR9HG20</accession>
<dbReference type="InterPro" id="IPR036388">
    <property type="entry name" value="WH-like_DNA-bd_sf"/>
</dbReference>
<name>A0ABR9HG20_9ACTN</name>